<evidence type="ECO:0000313" key="6">
    <source>
        <dbReference type="Proteomes" id="UP001597108"/>
    </source>
</evidence>
<keyword evidence="2 5" id="KW-0238">DNA-binding</keyword>
<sequence>MSIQKDGKLNQIGTVTADHVAAEAGVSRWTVNRAFRQEASISAKSRKKVMEAAEKLGYVPDLLASSLRSERSNLVAVLVDDFANPHKLVMMERLTRILRKHGWDTLLVNMLGEADTSAALLSASQRRVDAAILIGIQFNEEVLATALGAQRVRKLIIFARDSENPNTISICCDDVGAMTAIADYVLNKGYRKPLFLAGPQTESAHLKRKDTFLELWRQNRGDLPASISVPFYDPLLAYERTADYLASHDRSDYPDVVVCENDALAMGAIDAIRFRFGLRVPQDIAVTGFDDVPQAASPNYRLTTYRQPISAMAEALVEVLKGNNDPAHLCGFLGEMIVRESA</sequence>
<evidence type="ECO:0000256" key="2">
    <source>
        <dbReference type="ARBA" id="ARBA00023125"/>
    </source>
</evidence>
<protein>
    <submittedName>
        <fullName evidence="5">LacI family DNA-binding transcriptional regulator</fullName>
    </submittedName>
</protein>
<dbReference type="InterPro" id="IPR046335">
    <property type="entry name" value="LacI/GalR-like_sensor"/>
</dbReference>
<dbReference type="Gene3D" id="1.10.260.40">
    <property type="entry name" value="lambda repressor-like DNA-binding domains"/>
    <property type="match status" value="1"/>
</dbReference>
<name>A0ABW3IPT6_9RHOB</name>
<feature type="domain" description="HTH lacI-type" evidence="4">
    <location>
        <begin position="15"/>
        <end position="69"/>
    </location>
</feature>
<comment type="caution">
    <text evidence="5">The sequence shown here is derived from an EMBL/GenBank/DDBJ whole genome shotgun (WGS) entry which is preliminary data.</text>
</comment>
<keyword evidence="6" id="KW-1185">Reference proteome</keyword>
<organism evidence="5 6">
    <name type="scientific">Tropicimonas aquimaris</name>
    <dbReference type="NCBI Taxonomy" id="914152"/>
    <lineage>
        <taxon>Bacteria</taxon>
        <taxon>Pseudomonadati</taxon>
        <taxon>Pseudomonadota</taxon>
        <taxon>Alphaproteobacteria</taxon>
        <taxon>Rhodobacterales</taxon>
        <taxon>Roseobacteraceae</taxon>
        <taxon>Tropicimonas</taxon>
    </lineage>
</organism>
<dbReference type="PROSITE" id="PS50932">
    <property type="entry name" value="HTH_LACI_2"/>
    <property type="match status" value="1"/>
</dbReference>
<dbReference type="Pfam" id="PF13377">
    <property type="entry name" value="Peripla_BP_3"/>
    <property type="match status" value="1"/>
</dbReference>
<accession>A0ABW3IPT6</accession>
<evidence type="ECO:0000259" key="4">
    <source>
        <dbReference type="PROSITE" id="PS50932"/>
    </source>
</evidence>
<dbReference type="GO" id="GO:0003677">
    <property type="term" value="F:DNA binding"/>
    <property type="evidence" value="ECO:0007669"/>
    <property type="project" value="UniProtKB-KW"/>
</dbReference>
<evidence type="ECO:0000313" key="5">
    <source>
        <dbReference type="EMBL" id="MFD0979956.1"/>
    </source>
</evidence>
<keyword evidence="1" id="KW-0805">Transcription regulation</keyword>
<dbReference type="Proteomes" id="UP001597108">
    <property type="component" value="Unassembled WGS sequence"/>
</dbReference>
<keyword evidence="3" id="KW-0804">Transcription</keyword>
<dbReference type="PANTHER" id="PTHR30146">
    <property type="entry name" value="LACI-RELATED TRANSCRIPTIONAL REPRESSOR"/>
    <property type="match status" value="1"/>
</dbReference>
<dbReference type="SMART" id="SM00354">
    <property type="entry name" value="HTH_LACI"/>
    <property type="match status" value="1"/>
</dbReference>
<dbReference type="RefSeq" id="WP_386074278.1">
    <property type="nucleotide sequence ID" value="NZ_JBHTJT010000008.1"/>
</dbReference>
<dbReference type="CDD" id="cd06278">
    <property type="entry name" value="PBP1_LacI-like"/>
    <property type="match status" value="1"/>
</dbReference>
<evidence type="ECO:0000256" key="1">
    <source>
        <dbReference type="ARBA" id="ARBA00023015"/>
    </source>
</evidence>
<dbReference type="Gene3D" id="3.40.50.2300">
    <property type="match status" value="2"/>
</dbReference>
<dbReference type="EMBL" id="JBHTJT010000008">
    <property type="protein sequence ID" value="MFD0979956.1"/>
    <property type="molecule type" value="Genomic_DNA"/>
</dbReference>
<gene>
    <name evidence="5" type="ORF">ACFQ2S_09855</name>
</gene>
<dbReference type="CDD" id="cd01392">
    <property type="entry name" value="HTH_LacI"/>
    <property type="match status" value="1"/>
</dbReference>
<dbReference type="PANTHER" id="PTHR30146:SF154">
    <property type="entry name" value="TRANSCRIPTION REGULATOR, MEMBER OF GALR FAMILY"/>
    <property type="match status" value="1"/>
</dbReference>
<dbReference type="InterPro" id="IPR010982">
    <property type="entry name" value="Lambda_DNA-bd_dom_sf"/>
</dbReference>
<reference evidence="6" key="1">
    <citation type="journal article" date="2019" name="Int. J. Syst. Evol. Microbiol.">
        <title>The Global Catalogue of Microorganisms (GCM) 10K type strain sequencing project: providing services to taxonomists for standard genome sequencing and annotation.</title>
        <authorList>
            <consortium name="The Broad Institute Genomics Platform"/>
            <consortium name="The Broad Institute Genome Sequencing Center for Infectious Disease"/>
            <person name="Wu L."/>
            <person name="Ma J."/>
        </authorList>
    </citation>
    <scope>NUCLEOTIDE SEQUENCE [LARGE SCALE GENOMIC DNA]</scope>
    <source>
        <strain evidence="6">CCUG 60524</strain>
    </source>
</reference>
<dbReference type="SUPFAM" id="SSF53822">
    <property type="entry name" value="Periplasmic binding protein-like I"/>
    <property type="match status" value="1"/>
</dbReference>
<evidence type="ECO:0000256" key="3">
    <source>
        <dbReference type="ARBA" id="ARBA00023163"/>
    </source>
</evidence>
<dbReference type="SUPFAM" id="SSF47413">
    <property type="entry name" value="lambda repressor-like DNA-binding domains"/>
    <property type="match status" value="1"/>
</dbReference>
<dbReference type="InterPro" id="IPR000843">
    <property type="entry name" value="HTH_LacI"/>
</dbReference>
<proteinExistence type="predicted"/>
<dbReference type="Pfam" id="PF00356">
    <property type="entry name" value="LacI"/>
    <property type="match status" value="1"/>
</dbReference>
<dbReference type="InterPro" id="IPR028082">
    <property type="entry name" value="Peripla_BP_I"/>
</dbReference>